<dbReference type="PANTHER" id="PTHR32089:SF112">
    <property type="entry name" value="LYSOZYME-LIKE PROTEIN-RELATED"/>
    <property type="match status" value="1"/>
</dbReference>
<dbReference type="EMBL" id="FLUP01000001">
    <property type="protein sequence ID" value="SBW03210.1"/>
    <property type="molecule type" value="Genomic_DNA"/>
</dbReference>
<feature type="transmembrane region" description="Helical" evidence="6">
    <location>
        <begin position="185"/>
        <end position="206"/>
    </location>
</feature>
<dbReference type="SUPFAM" id="SSF58104">
    <property type="entry name" value="Methyl-accepting chemotaxis protein (MCP) signaling domain"/>
    <property type="match status" value="1"/>
</dbReference>
<dbReference type="Gene3D" id="1.10.287.950">
    <property type="entry name" value="Methyl-accepting chemotaxis protein"/>
    <property type="match status" value="1"/>
</dbReference>
<evidence type="ECO:0000256" key="1">
    <source>
        <dbReference type="ARBA" id="ARBA00004370"/>
    </source>
</evidence>
<dbReference type="GO" id="GO:0006935">
    <property type="term" value="P:chemotaxis"/>
    <property type="evidence" value="ECO:0007669"/>
    <property type="project" value="UniProtKB-ARBA"/>
</dbReference>
<name>A0A212JUT5_9BACT</name>
<keyword evidence="6" id="KW-1133">Transmembrane helix</keyword>
<keyword evidence="2 4" id="KW-0807">Transducer</keyword>
<evidence type="ECO:0000256" key="6">
    <source>
        <dbReference type="SAM" id="Phobius"/>
    </source>
</evidence>
<keyword evidence="6" id="KW-0812">Transmembrane</keyword>
<gene>
    <name evidence="8" type="ORF">KM92DES2_11764</name>
</gene>
<organism evidence="8">
    <name type="scientific">uncultured Desulfovibrio sp</name>
    <dbReference type="NCBI Taxonomy" id="167968"/>
    <lineage>
        <taxon>Bacteria</taxon>
        <taxon>Pseudomonadati</taxon>
        <taxon>Thermodesulfobacteriota</taxon>
        <taxon>Desulfovibrionia</taxon>
        <taxon>Desulfovibrionales</taxon>
        <taxon>Desulfovibrionaceae</taxon>
        <taxon>Desulfovibrio</taxon>
        <taxon>environmental samples</taxon>
    </lineage>
</organism>
<dbReference type="RefSeq" id="WP_192113102.1">
    <property type="nucleotide sequence ID" value="NZ_CABUEN010000007.1"/>
</dbReference>
<dbReference type="Pfam" id="PF12729">
    <property type="entry name" value="4HB_MCP_1"/>
    <property type="match status" value="1"/>
</dbReference>
<evidence type="ECO:0000313" key="8">
    <source>
        <dbReference type="EMBL" id="SBW03210.1"/>
    </source>
</evidence>
<evidence type="ECO:0000256" key="5">
    <source>
        <dbReference type="SAM" id="Coils"/>
    </source>
</evidence>
<dbReference type="SMART" id="SM00283">
    <property type="entry name" value="MA"/>
    <property type="match status" value="1"/>
</dbReference>
<dbReference type="GO" id="GO:0016020">
    <property type="term" value="C:membrane"/>
    <property type="evidence" value="ECO:0007669"/>
    <property type="project" value="UniProtKB-SubCell"/>
</dbReference>
<dbReference type="InterPro" id="IPR004089">
    <property type="entry name" value="MCPsignal_dom"/>
</dbReference>
<evidence type="ECO:0000256" key="3">
    <source>
        <dbReference type="ARBA" id="ARBA00029447"/>
    </source>
</evidence>
<dbReference type="AlphaFoldDB" id="A0A212JUT5"/>
<sequence>MKLSVKLSLMAGFLMVLTVALGLFSLVQMSKINDGSTDINQNWLPSTRYALNLNIDMTGFRLAQVQLANSPEAQDRAHYQTRMDAYLKSIETNKSKYAALIASPEERKVYEAFLREWQSYLDTSKQIVRLADQGQMDEARSLTRGETRAVFEKCSTSLTELVRINTEGSLAASKGCDDLYASAKLLVICLLVASILAGTATAVVILRGTHKQLGKDPGELNTIALRVVDGDYNIDDGSPKAGVYESIVAMVAALKGHIDHAKEESRKAQEAAEQARKAQIVAEEATARAETARKEGLLDAATQLEGVVNVIASASEELSAQIEQSSHGAEQQAHRIADTATAVEEMNATVIEVAKNAGAGANLSASTQGKAKEGDDVTTKCRRAMDEVQAETIGLKTNMDTLSVHAQAINEIMTVISDIADQTNLLALNAAIEAARAGEAGRGFAVVADEVRKLAEKTMSSTQDVGKAIQAIQESSKEGVRRMDQAVGKVNLAADLAEKCGAALAEILSLAEQTADQVRSIATASEEQSASSEEIARSVEHVNTIAAETSQAMGEASKAVSELAAQAQNLSRIITHLKNS</sequence>
<dbReference type="InterPro" id="IPR047347">
    <property type="entry name" value="YvaQ-like_sensor"/>
</dbReference>
<keyword evidence="5" id="KW-0175">Coiled coil</keyword>
<dbReference type="InterPro" id="IPR024478">
    <property type="entry name" value="HlyB_4HB_MCP"/>
</dbReference>
<protein>
    <submittedName>
        <fullName evidence="8">Methyl-accepting chemotaxis sensory transducer</fullName>
    </submittedName>
</protein>
<dbReference type="CDD" id="cd11386">
    <property type="entry name" value="MCP_signal"/>
    <property type="match status" value="1"/>
</dbReference>
<accession>A0A212JUT5</accession>
<evidence type="ECO:0000256" key="4">
    <source>
        <dbReference type="PROSITE-ProRule" id="PRU00284"/>
    </source>
</evidence>
<feature type="domain" description="Methyl-accepting transducer" evidence="7">
    <location>
        <begin position="307"/>
        <end position="543"/>
    </location>
</feature>
<keyword evidence="6" id="KW-0472">Membrane</keyword>
<comment type="similarity">
    <text evidence="3">Belongs to the methyl-accepting chemotaxis (MCP) protein family.</text>
</comment>
<dbReference type="FunFam" id="1.10.287.950:FF:000001">
    <property type="entry name" value="Methyl-accepting chemotaxis sensory transducer"/>
    <property type="match status" value="1"/>
</dbReference>
<dbReference type="CDD" id="cd19411">
    <property type="entry name" value="MCP2201-like_sensor"/>
    <property type="match status" value="1"/>
</dbReference>
<feature type="coiled-coil region" evidence="5">
    <location>
        <begin position="251"/>
        <end position="295"/>
    </location>
</feature>
<reference evidence="8" key="1">
    <citation type="submission" date="2016-04" db="EMBL/GenBank/DDBJ databases">
        <authorList>
            <person name="Evans L.H."/>
            <person name="Alamgir A."/>
            <person name="Owens N."/>
            <person name="Weber N.D."/>
            <person name="Virtaneva K."/>
            <person name="Barbian K."/>
            <person name="Babar A."/>
            <person name="Rosenke K."/>
        </authorList>
    </citation>
    <scope>NUCLEOTIDE SEQUENCE</scope>
    <source>
        <strain evidence="8">92-2</strain>
    </source>
</reference>
<evidence type="ECO:0000256" key="2">
    <source>
        <dbReference type="ARBA" id="ARBA00023224"/>
    </source>
</evidence>
<dbReference type="GO" id="GO:0007165">
    <property type="term" value="P:signal transduction"/>
    <property type="evidence" value="ECO:0007669"/>
    <property type="project" value="UniProtKB-KW"/>
</dbReference>
<dbReference type="PROSITE" id="PS50111">
    <property type="entry name" value="CHEMOTAXIS_TRANSDUC_2"/>
    <property type="match status" value="1"/>
</dbReference>
<comment type="subcellular location">
    <subcellularLocation>
        <location evidence="1">Membrane</location>
    </subcellularLocation>
</comment>
<proteinExistence type="inferred from homology"/>
<dbReference type="PANTHER" id="PTHR32089">
    <property type="entry name" value="METHYL-ACCEPTING CHEMOTAXIS PROTEIN MCPB"/>
    <property type="match status" value="1"/>
</dbReference>
<dbReference type="Pfam" id="PF00015">
    <property type="entry name" value="MCPsignal"/>
    <property type="match status" value="1"/>
</dbReference>
<evidence type="ECO:0000259" key="7">
    <source>
        <dbReference type="PROSITE" id="PS50111"/>
    </source>
</evidence>